<protein>
    <submittedName>
        <fullName evidence="2">Uncharacterized protein</fullName>
    </submittedName>
</protein>
<dbReference type="AlphaFoldDB" id="A0A843THU7"/>
<dbReference type="Proteomes" id="UP000652761">
    <property type="component" value="Unassembled WGS sequence"/>
</dbReference>
<dbReference type="EMBL" id="NMUH01000115">
    <property type="protein sequence ID" value="MQL71992.1"/>
    <property type="molecule type" value="Genomic_DNA"/>
</dbReference>
<reference evidence="2" key="1">
    <citation type="submission" date="2017-07" db="EMBL/GenBank/DDBJ databases">
        <title>Taro Niue Genome Assembly and Annotation.</title>
        <authorList>
            <person name="Atibalentja N."/>
            <person name="Keating K."/>
            <person name="Fields C.J."/>
        </authorList>
    </citation>
    <scope>NUCLEOTIDE SEQUENCE</scope>
    <source>
        <strain evidence="2">Niue_2</strain>
        <tissue evidence="2">Leaf</tissue>
    </source>
</reference>
<feature type="transmembrane region" description="Helical" evidence="1">
    <location>
        <begin position="35"/>
        <end position="54"/>
    </location>
</feature>
<proteinExistence type="predicted"/>
<evidence type="ECO:0000313" key="3">
    <source>
        <dbReference type="Proteomes" id="UP000652761"/>
    </source>
</evidence>
<evidence type="ECO:0000256" key="1">
    <source>
        <dbReference type="SAM" id="Phobius"/>
    </source>
</evidence>
<keyword evidence="1" id="KW-0812">Transmembrane</keyword>
<organism evidence="2 3">
    <name type="scientific">Colocasia esculenta</name>
    <name type="common">Wild taro</name>
    <name type="synonym">Arum esculentum</name>
    <dbReference type="NCBI Taxonomy" id="4460"/>
    <lineage>
        <taxon>Eukaryota</taxon>
        <taxon>Viridiplantae</taxon>
        <taxon>Streptophyta</taxon>
        <taxon>Embryophyta</taxon>
        <taxon>Tracheophyta</taxon>
        <taxon>Spermatophyta</taxon>
        <taxon>Magnoliopsida</taxon>
        <taxon>Liliopsida</taxon>
        <taxon>Araceae</taxon>
        <taxon>Aroideae</taxon>
        <taxon>Colocasieae</taxon>
        <taxon>Colocasia</taxon>
    </lineage>
</organism>
<keyword evidence="1" id="KW-0472">Membrane</keyword>
<name>A0A843THU7_COLES</name>
<evidence type="ECO:0000313" key="2">
    <source>
        <dbReference type="EMBL" id="MQL71992.1"/>
    </source>
</evidence>
<keyword evidence="3" id="KW-1185">Reference proteome</keyword>
<sequence length="83" mass="8882">MSWRREQKAALSSVAITCVLVVVLPVEVCHGVGTVVVVVGHVLNVTVVGVTFWFPLFSVDLCMCAVCRTLGWPANVRTGKATP</sequence>
<gene>
    <name evidence="2" type="ORF">Taro_004323</name>
</gene>
<keyword evidence="1" id="KW-1133">Transmembrane helix</keyword>
<comment type="caution">
    <text evidence="2">The sequence shown here is derived from an EMBL/GenBank/DDBJ whole genome shotgun (WGS) entry which is preliminary data.</text>
</comment>
<accession>A0A843THU7</accession>